<dbReference type="EMBL" id="JAUUTY010000005">
    <property type="protein sequence ID" value="KAK1631426.1"/>
    <property type="molecule type" value="Genomic_DNA"/>
</dbReference>
<dbReference type="Gene3D" id="3.40.50.1820">
    <property type="entry name" value="alpha/beta hydrolase"/>
    <property type="match status" value="1"/>
</dbReference>
<sequence length="111" mass="11922">MADWEAKLMGEVPILGYSPSKDHTISPNVAVHLYLPPVATAESGGEGEKLPILVYFHGGGFILHTAFNFVFHGYLTSLAARAGAIVVSVDYNIAPEHPLPAAYDDSWEVLA</sequence>
<gene>
    <name evidence="2" type="ORF">QYE76_005741</name>
</gene>
<dbReference type="Proteomes" id="UP001231189">
    <property type="component" value="Unassembled WGS sequence"/>
</dbReference>
<name>A0AAD8W3Q4_LOLMU</name>
<evidence type="ECO:0000313" key="3">
    <source>
        <dbReference type="Proteomes" id="UP001231189"/>
    </source>
</evidence>
<dbReference type="Pfam" id="PF07859">
    <property type="entry name" value="Abhydrolase_3"/>
    <property type="match status" value="1"/>
</dbReference>
<evidence type="ECO:0000313" key="2">
    <source>
        <dbReference type="EMBL" id="KAK1631426.1"/>
    </source>
</evidence>
<comment type="caution">
    <text evidence="2">The sequence shown here is derived from an EMBL/GenBank/DDBJ whole genome shotgun (WGS) entry which is preliminary data.</text>
</comment>
<proteinExistence type="predicted"/>
<dbReference type="AlphaFoldDB" id="A0AAD8W3Q4"/>
<evidence type="ECO:0000259" key="1">
    <source>
        <dbReference type="Pfam" id="PF07859"/>
    </source>
</evidence>
<feature type="domain" description="Alpha/beta hydrolase fold-3" evidence="1">
    <location>
        <begin position="53"/>
        <end position="110"/>
    </location>
</feature>
<dbReference type="PANTHER" id="PTHR23024:SF392">
    <property type="entry name" value="OS09G0462200 PROTEIN"/>
    <property type="match status" value="1"/>
</dbReference>
<dbReference type="InterPro" id="IPR029058">
    <property type="entry name" value="AB_hydrolase_fold"/>
</dbReference>
<dbReference type="InterPro" id="IPR050466">
    <property type="entry name" value="Carboxylest/Gibb_receptor"/>
</dbReference>
<dbReference type="GO" id="GO:0016787">
    <property type="term" value="F:hydrolase activity"/>
    <property type="evidence" value="ECO:0007669"/>
    <property type="project" value="InterPro"/>
</dbReference>
<keyword evidence="3" id="KW-1185">Reference proteome</keyword>
<dbReference type="PANTHER" id="PTHR23024">
    <property type="entry name" value="ARYLACETAMIDE DEACETYLASE"/>
    <property type="match status" value="1"/>
</dbReference>
<protein>
    <recommendedName>
        <fullName evidence="1">Alpha/beta hydrolase fold-3 domain-containing protein</fullName>
    </recommendedName>
</protein>
<reference evidence="2" key="1">
    <citation type="submission" date="2023-07" db="EMBL/GenBank/DDBJ databases">
        <title>A chromosome-level genome assembly of Lolium multiflorum.</title>
        <authorList>
            <person name="Chen Y."/>
            <person name="Copetti D."/>
            <person name="Kolliker R."/>
            <person name="Studer B."/>
        </authorList>
    </citation>
    <scope>NUCLEOTIDE SEQUENCE</scope>
    <source>
        <strain evidence="2">02402/16</strain>
        <tissue evidence="2">Leaf</tissue>
    </source>
</reference>
<dbReference type="SUPFAM" id="SSF53474">
    <property type="entry name" value="alpha/beta-Hydrolases"/>
    <property type="match status" value="1"/>
</dbReference>
<organism evidence="2 3">
    <name type="scientific">Lolium multiflorum</name>
    <name type="common">Italian ryegrass</name>
    <name type="synonym">Lolium perenne subsp. multiflorum</name>
    <dbReference type="NCBI Taxonomy" id="4521"/>
    <lineage>
        <taxon>Eukaryota</taxon>
        <taxon>Viridiplantae</taxon>
        <taxon>Streptophyta</taxon>
        <taxon>Embryophyta</taxon>
        <taxon>Tracheophyta</taxon>
        <taxon>Spermatophyta</taxon>
        <taxon>Magnoliopsida</taxon>
        <taxon>Liliopsida</taxon>
        <taxon>Poales</taxon>
        <taxon>Poaceae</taxon>
        <taxon>BOP clade</taxon>
        <taxon>Pooideae</taxon>
        <taxon>Poodae</taxon>
        <taxon>Poeae</taxon>
        <taxon>Poeae Chloroplast Group 2 (Poeae type)</taxon>
        <taxon>Loliodinae</taxon>
        <taxon>Loliinae</taxon>
        <taxon>Lolium</taxon>
    </lineage>
</organism>
<dbReference type="InterPro" id="IPR013094">
    <property type="entry name" value="AB_hydrolase_3"/>
</dbReference>
<accession>A0AAD8W3Q4</accession>